<comment type="catalytic activity">
    <reaction evidence="1">
        <text>ATP + protein L-histidine = ADP + protein N-phospho-L-histidine.</text>
        <dbReference type="EC" id="2.7.13.3"/>
    </reaction>
</comment>
<feature type="transmembrane region" description="Helical" evidence="10">
    <location>
        <begin position="99"/>
        <end position="116"/>
    </location>
</feature>
<dbReference type="Proteomes" id="UP000638560">
    <property type="component" value="Unassembled WGS sequence"/>
</dbReference>
<gene>
    <name evidence="13" type="ORF">I0C86_12780</name>
</gene>
<dbReference type="InterPro" id="IPR050482">
    <property type="entry name" value="Sensor_HK_TwoCompSys"/>
</dbReference>
<dbReference type="EC" id="2.7.13.3" evidence="2"/>
<accession>A0ABS0GUC9</accession>
<dbReference type="Pfam" id="PF02518">
    <property type="entry name" value="HATPase_c"/>
    <property type="match status" value="1"/>
</dbReference>
<keyword evidence="8" id="KW-0902">Two-component regulatory system</keyword>
<dbReference type="InterPro" id="IPR036890">
    <property type="entry name" value="HATPase_C_sf"/>
</dbReference>
<dbReference type="Gene3D" id="3.30.565.10">
    <property type="entry name" value="Histidine kinase-like ATPase, C-terminal domain"/>
    <property type="match status" value="1"/>
</dbReference>
<keyword evidence="5" id="KW-0547">Nucleotide-binding</keyword>
<dbReference type="PANTHER" id="PTHR24421:SF10">
    <property type="entry name" value="NITRATE_NITRITE SENSOR PROTEIN NARQ"/>
    <property type="match status" value="1"/>
</dbReference>
<evidence type="ECO:0000256" key="5">
    <source>
        <dbReference type="ARBA" id="ARBA00022741"/>
    </source>
</evidence>
<keyword evidence="10" id="KW-0472">Membrane</keyword>
<dbReference type="PANTHER" id="PTHR24421">
    <property type="entry name" value="NITRATE/NITRITE SENSOR PROTEIN NARX-RELATED"/>
    <property type="match status" value="1"/>
</dbReference>
<keyword evidence="7" id="KW-0067">ATP-binding</keyword>
<evidence type="ECO:0000259" key="12">
    <source>
        <dbReference type="Pfam" id="PF07730"/>
    </source>
</evidence>
<feature type="transmembrane region" description="Helical" evidence="10">
    <location>
        <begin position="128"/>
        <end position="149"/>
    </location>
</feature>
<evidence type="ECO:0000256" key="3">
    <source>
        <dbReference type="ARBA" id="ARBA00022553"/>
    </source>
</evidence>
<dbReference type="InterPro" id="IPR003594">
    <property type="entry name" value="HATPase_dom"/>
</dbReference>
<dbReference type="EMBL" id="JADPUN010000136">
    <property type="protein sequence ID" value="MBF9129828.1"/>
    <property type="molecule type" value="Genomic_DNA"/>
</dbReference>
<sequence length="429" mass="44631">MRDQRRWWPDVLLGLVGGGLGLIKLGWPVVQARPLGLAVAVTAGLILVGARRWPWPVLAVECLLLALANWAAPWAGDVAQFGALVAVGLVAFTARWPSIGAALGLAYAASLVHLVGPGSDGLLPGQQGFIQLAGFAGFVIAPVALARYLSGVRRVARLAEERARDVEAQQEVQTRAARLAERAAIARDLHDIVAHHVGAIALQAGAAQYAARRTGRVDDAVHALGDLRVTAGQVLDELRALLEVLRDPDAVTAGGPPIEPEQLITDAEQRVRSAGVAVQMSLAPDVGDAPLVVRTTAARVIQEGLTNTLKHAGPGATASVDIRPDNTGLLVEVLDTGPEHPRPSLLPPSGHGLAGMRERVRLLGGTLLAGPTSSGGWRLAAYLPIREKGTTGPIRDKGAGPTCAKGAGPSCEKVVARPAEAERAGRSGR</sequence>
<feature type="compositionally biased region" description="Basic and acidic residues" evidence="9">
    <location>
        <begin position="419"/>
        <end position="429"/>
    </location>
</feature>
<evidence type="ECO:0000256" key="10">
    <source>
        <dbReference type="SAM" id="Phobius"/>
    </source>
</evidence>
<keyword evidence="6 13" id="KW-0418">Kinase</keyword>
<feature type="domain" description="Histidine kinase/HSP90-like ATPase" evidence="11">
    <location>
        <begin position="296"/>
        <end position="385"/>
    </location>
</feature>
<feature type="transmembrane region" description="Helical" evidence="10">
    <location>
        <begin position="78"/>
        <end position="94"/>
    </location>
</feature>
<keyword evidence="10" id="KW-1133">Transmembrane helix</keyword>
<dbReference type="InterPro" id="IPR011712">
    <property type="entry name" value="Sig_transdc_His_kin_sub3_dim/P"/>
</dbReference>
<evidence type="ECO:0000313" key="13">
    <source>
        <dbReference type="EMBL" id="MBF9129828.1"/>
    </source>
</evidence>
<dbReference type="CDD" id="cd16917">
    <property type="entry name" value="HATPase_UhpB-NarQ-NarX-like"/>
    <property type="match status" value="1"/>
</dbReference>
<name>A0ABS0GUC9_9ACTN</name>
<dbReference type="Gene3D" id="1.20.5.1930">
    <property type="match status" value="1"/>
</dbReference>
<evidence type="ECO:0000256" key="2">
    <source>
        <dbReference type="ARBA" id="ARBA00012438"/>
    </source>
</evidence>
<evidence type="ECO:0000256" key="9">
    <source>
        <dbReference type="SAM" id="MobiDB-lite"/>
    </source>
</evidence>
<proteinExistence type="predicted"/>
<dbReference type="SUPFAM" id="SSF55874">
    <property type="entry name" value="ATPase domain of HSP90 chaperone/DNA topoisomerase II/histidine kinase"/>
    <property type="match status" value="1"/>
</dbReference>
<evidence type="ECO:0000259" key="11">
    <source>
        <dbReference type="Pfam" id="PF02518"/>
    </source>
</evidence>
<keyword evidence="3" id="KW-0597">Phosphoprotein</keyword>
<dbReference type="RefSeq" id="WP_196201453.1">
    <property type="nucleotide sequence ID" value="NZ_JADPUN010000136.1"/>
</dbReference>
<evidence type="ECO:0000256" key="1">
    <source>
        <dbReference type="ARBA" id="ARBA00000085"/>
    </source>
</evidence>
<comment type="caution">
    <text evidence="13">The sequence shown here is derived from an EMBL/GenBank/DDBJ whole genome shotgun (WGS) entry which is preliminary data.</text>
</comment>
<dbReference type="GO" id="GO:0016301">
    <property type="term" value="F:kinase activity"/>
    <property type="evidence" value="ECO:0007669"/>
    <property type="project" value="UniProtKB-KW"/>
</dbReference>
<organism evidence="13 14">
    <name type="scientific">Plantactinospora alkalitolerans</name>
    <dbReference type="NCBI Taxonomy" id="2789879"/>
    <lineage>
        <taxon>Bacteria</taxon>
        <taxon>Bacillati</taxon>
        <taxon>Actinomycetota</taxon>
        <taxon>Actinomycetes</taxon>
        <taxon>Micromonosporales</taxon>
        <taxon>Micromonosporaceae</taxon>
        <taxon>Plantactinospora</taxon>
    </lineage>
</organism>
<evidence type="ECO:0000313" key="14">
    <source>
        <dbReference type="Proteomes" id="UP000638560"/>
    </source>
</evidence>
<reference evidence="13 14" key="1">
    <citation type="submission" date="2020-11" db="EMBL/GenBank/DDBJ databases">
        <title>A novel isolate from a Black sea contaminated sediment with potential to produce alkanes: Plantactinospora alkalitolerans sp. nov.</title>
        <authorList>
            <person name="Carro L."/>
            <person name="Veyisoglu A."/>
            <person name="Guven K."/>
            <person name="Schumann P."/>
            <person name="Klenk H.-P."/>
            <person name="Sahin N."/>
        </authorList>
    </citation>
    <scope>NUCLEOTIDE SEQUENCE [LARGE SCALE GENOMIC DNA]</scope>
    <source>
        <strain evidence="13 14">S1510</strain>
    </source>
</reference>
<evidence type="ECO:0000256" key="7">
    <source>
        <dbReference type="ARBA" id="ARBA00022840"/>
    </source>
</evidence>
<feature type="transmembrane region" description="Helical" evidence="10">
    <location>
        <begin position="7"/>
        <end position="27"/>
    </location>
</feature>
<evidence type="ECO:0000256" key="8">
    <source>
        <dbReference type="ARBA" id="ARBA00023012"/>
    </source>
</evidence>
<keyword evidence="10" id="KW-0812">Transmembrane</keyword>
<keyword evidence="14" id="KW-1185">Reference proteome</keyword>
<protein>
    <recommendedName>
        <fullName evidence="2">histidine kinase</fullName>
        <ecNumber evidence="2">2.7.13.3</ecNumber>
    </recommendedName>
</protein>
<evidence type="ECO:0000256" key="6">
    <source>
        <dbReference type="ARBA" id="ARBA00022777"/>
    </source>
</evidence>
<evidence type="ECO:0000256" key="4">
    <source>
        <dbReference type="ARBA" id="ARBA00022679"/>
    </source>
</evidence>
<feature type="domain" description="Signal transduction histidine kinase subgroup 3 dimerisation and phosphoacceptor" evidence="12">
    <location>
        <begin position="181"/>
        <end position="248"/>
    </location>
</feature>
<dbReference type="Pfam" id="PF07730">
    <property type="entry name" value="HisKA_3"/>
    <property type="match status" value="1"/>
</dbReference>
<feature type="region of interest" description="Disordered" evidence="9">
    <location>
        <begin position="391"/>
        <end position="429"/>
    </location>
</feature>
<keyword evidence="4" id="KW-0808">Transferase</keyword>